<evidence type="ECO:0000256" key="1">
    <source>
        <dbReference type="SAM" id="MobiDB-lite"/>
    </source>
</evidence>
<organism evidence="2 3">
    <name type="scientific">Actinomadura mexicana</name>
    <dbReference type="NCBI Taxonomy" id="134959"/>
    <lineage>
        <taxon>Bacteria</taxon>
        <taxon>Bacillati</taxon>
        <taxon>Actinomycetota</taxon>
        <taxon>Actinomycetes</taxon>
        <taxon>Streptosporangiales</taxon>
        <taxon>Thermomonosporaceae</taxon>
        <taxon>Actinomadura</taxon>
    </lineage>
</organism>
<dbReference type="RefSeq" id="WP_089309812.1">
    <property type="nucleotide sequence ID" value="NZ_FZNP01000001.1"/>
</dbReference>
<name>A0A238UTN0_9ACTN</name>
<protein>
    <submittedName>
        <fullName evidence="2">Uncharacterized protein</fullName>
    </submittedName>
</protein>
<reference evidence="3" key="1">
    <citation type="submission" date="2017-06" db="EMBL/GenBank/DDBJ databases">
        <authorList>
            <person name="Varghese N."/>
            <person name="Submissions S."/>
        </authorList>
    </citation>
    <scope>NUCLEOTIDE SEQUENCE [LARGE SCALE GENOMIC DNA]</scope>
    <source>
        <strain evidence="3">DSM 44485</strain>
    </source>
</reference>
<keyword evidence="3" id="KW-1185">Reference proteome</keyword>
<dbReference type="AlphaFoldDB" id="A0A238UTN0"/>
<proteinExistence type="predicted"/>
<feature type="compositionally biased region" description="Basic and acidic residues" evidence="1">
    <location>
        <begin position="1"/>
        <end position="12"/>
    </location>
</feature>
<evidence type="ECO:0000313" key="2">
    <source>
        <dbReference type="EMBL" id="SNR25462.1"/>
    </source>
</evidence>
<feature type="compositionally biased region" description="Low complexity" evidence="1">
    <location>
        <begin position="29"/>
        <end position="48"/>
    </location>
</feature>
<gene>
    <name evidence="2" type="ORF">SAMN06265355_101405</name>
</gene>
<evidence type="ECO:0000313" key="3">
    <source>
        <dbReference type="Proteomes" id="UP000198420"/>
    </source>
</evidence>
<dbReference type="Proteomes" id="UP000198420">
    <property type="component" value="Unassembled WGS sequence"/>
</dbReference>
<feature type="region of interest" description="Disordered" evidence="1">
    <location>
        <begin position="1"/>
        <end position="53"/>
    </location>
</feature>
<dbReference type="EMBL" id="FZNP01000001">
    <property type="protein sequence ID" value="SNR25462.1"/>
    <property type="molecule type" value="Genomic_DNA"/>
</dbReference>
<accession>A0A238UTN0</accession>
<sequence>MGKKDKVDRPHVNEGNAPTGRSYSVIPHGSSSGSSGTSGTSTSGTSTGLDPKVVKALEDAANVIRED</sequence>